<protein>
    <submittedName>
        <fullName evidence="9">Nodulation protein NfeD</fullName>
    </submittedName>
</protein>
<organism evidence="9 10">
    <name type="scientific">Priestia flexa</name>
    <dbReference type="NCBI Taxonomy" id="86664"/>
    <lineage>
        <taxon>Bacteria</taxon>
        <taxon>Bacillati</taxon>
        <taxon>Bacillota</taxon>
        <taxon>Bacilli</taxon>
        <taxon>Bacillales</taxon>
        <taxon>Bacillaceae</taxon>
        <taxon>Priestia</taxon>
    </lineage>
</organism>
<proteinExistence type="predicted"/>
<dbReference type="Pfam" id="PF25145">
    <property type="entry name" value="NfeD1b_N"/>
    <property type="match status" value="1"/>
</dbReference>
<feature type="domain" description="NfeD1b N-terminal" evidence="8">
    <location>
        <begin position="29"/>
        <end position="216"/>
    </location>
</feature>
<evidence type="ECO:0000313" key="10">
    <source>
        <dbReference type="Proteomes" id="UP001284771"/>
    </source>
</evidence>
<dbReference type="InterPro" id="IPR002810">
    <property type="entry name" value="NfeD-like_C"/>
</dbReference>
<evidence type="ECO:0000313" key="9">
    <source>
        <dbReference type="EMBL" id="MDW8516137.1"/>
    </source>
</evidence>
<comment type="subcellular location">
    <subcellularLocation>
        <location evidence="1">Membrane</location>
        <topology evidence="1">Multi-pass membrane protein</topology>
    </subcellularLocation>
</comment>
<dbReference type="EMBL" id="JAWUZT010000019">
    <property type="protein sequence ID" value="MDW8516137.1"/>
    <property type="molecule type" value="Genomic_DNA"/>
</dbReference>
<dbReference type="InterPro" id="IPR029045">
    <property type="entry name" value="ClpP/crotonase-like_dom_sf"/>
</dbReference>
<dbReference type="Gene3D" id="3.90.226.10">
    <property type="entry name" value="2-enoyl-CoA Hydratase, Chain A, domain 1"/>
    <property type="match status" value="1"/>
</dbReference>
<dbReference type="CDD" id="cd07021">
    <property type="entry name" value="Clp_protease_NfeD_like"/>
    <property type="match status" value="1"/>
</dbReference>
<dbReference type="PANTHER" id="PTHR33507">
    <property type="entry name" value="INNER MEMBRANE PROTEIN YBBJ"/>
    <property type="match status" value="1"/>
</dbReference>
<dbReference type="PANTHER" id="PTHR33507:SF3">
    <property type="entry name" value="INNER MEMBRANE PROTEIN YBBJ"/>
    <property type="match status" value="1"/>
</dbReference>
<gene>
    <name evidence="9" type="ORF">RIB56_08320</name>
</gene>
<name>A0ABU4J564_9BACI</name>
<dbReference type="InterPro" id="IPR012340">
    <property type="entry name" value="NA-bd_OB-fold"/>
</dbReference>
<dbReference type="Pfam" id="PF01957">
    <property type="entry name" value="NfeD"/>
    <property type="match status" value="1"/>
</dbReference>
<evidence type="ECO:0000259" key="6">
    <source>
        <dbReference type="Pfam" id="PF01957"/>
    </source>
</evidence>
<comment type="caution">
    <text evidence="9">The sequence shown here is derived from an EMBL/GenBank/DDBJ whole genome shotgun (WGS) entry which is preliminary data.</text>
</comment>
<dbReference type="Pfam" id="PF24961">
    <property type="entry name" value="NfeD_membrane"/>
    <property type="match status" value="1"/>
</dbReference>
<evidence type="ECO:0000259" key="8">
    <source>
        <dbReference type="Pfam" id="PF25145"/>
    </source>
</evidence>
<evidence type="ECO:0000259" key="7">
    <source>
        <dbReference type="Pfam" id="PF24961"/>
    </source>
</evidence>
<dbReference type="Gene3D" id="2.40.50.140">
    <property type="entry name" value="Nucleic acid-binding proteins"/>
    <property type="match status" value="1"/>
</dbReference>
<evidence type="ECO:0000256" key="4">
    <source>
        <dbReference type="ARBA" id="ARBA00023136"/>
    </source>
</evidence>
<dbReference type="RefSeq" id="WP_061784762.1">
    <property type="nucleotide sequence ID" value="NZ_CANLXW010000028.1"/>
</dbReference>
<keyword evidence="4 5" id="KW-0472">Membrane</keyword>
<dbReference type="Proteomes" id="UP001284771">
    <property type="component" value="Unassembled WGS sequence"/>
</dbReference>
<dbReference type="SUPFAM" id="SSF141322">
    <property type="entry name" value="NfeD domain-like"/>
    <property type="match status" value="1"/>
</dbReference>
<evidence type="ECO:0000256" key="1">
    <source>
        <dbReference type="ARBA" id="ARBA00004141"/>
    </source>
</evidence>
<accession>A0ABU4J564</accession>
<feature type="domain" description="NfeD integral membrane" evidence="7">
    <location>
        <begin position="234"/>
        <end position="346"/>
    </location>
</feature>
<keyword evidence="2 5" id="KW-0812">Transmembrane</keyword>
<keyword evidence="3 5" id="KW-1133">Transmembrane helix</keyword>
<feature type="transmembrane region" description="Helical" evidence="5">
    <location>
        <begin position="278"/>
        <end position="296"/>
    </location>
</feature>
<sequence>MKKITVSIIVATFIILCFLPQAFTASSEKVYVIPVEDTVEKGLLAFLNRSIKEAETEKADLIVLDINTPGGAVDAASDIGKSITKTDIPIVALVNKKALSAGAYIALNADEIYMTPGSTMGSAAVIDGSGNAADDKAQSYWLSAMKSAAEQNGRDPKYAMAMADKSIELPELDITNKELLTLTPKQAEDVQYSEGTVANLNELLDKLGYENSDVITTKVSWAEHIARFVTNPVVVPILLSIGGLGLVIELYTPTFGLAGSMGIGALLLFFYGHLVAGLAGMEAIIVFIIGIVLLLLELFLPGGILGIIGLGAIFVSFFLTTDNYVQMGVSLIIACAVALGGAFVMMKFFGKRMKTLRKMVLSDSLNTESGYVSNQNRYELIGKEGVTITPLRPSGTVSINDEYIDVVSEGNYLAKDVKVKVMKVEGSRVVVRKVKDLPTEEEVK</sequence>
<dbReference type="SUPFAM" id="SSF52096">
    <property type="entry name" value="ClpP/crotonase"/>
    <property type="match status" value="1"/>
</dbReference>
<dbReference type="GeneID" id="93683771"/>
<dbReference type="InterPro" id="IPR056739">
    <property type="entry name" value="NfeD_membrane"/>
</dbReference>
<reference evidence="10" key="1">
    <citation type="submission" date="2023-07" db="EMBL/GenBank/DDBJ databases">
        <title>Draft genomic sequences of Priestia flexa CCM isolated from the soil of an abandoned mine contaminated by free cyanide in the high Andean zone of Tacna, Peru.</title>
        <authorList>
            <person name="Caceda Quiroz C.J."/>
            <person name="Maraza Chooque G.J."/>
            <person name="Fora Quispe G.L."/>
            <person name="Carpio Mamani M."/>
        </authorList>
    </citation>
    <scope>NUCLEOTIDE SEQUENCE [LARGE SCALE GENOMIC DNA]</scope>
    <source>
        <strain evidence="10">CCM</strain>
    </source>
</reference>
<evidence type="ECO:0000256" key="3">
    <source>
        <dbReference type="ARBA" id="ARBA00022989"/>
    </source>
</evidence>
<evidence type="ECO:0000256" key="2">
    <source>
        <dbReference type="ARBA" id="ARBA00022692"/>
    </source>
</evidence>
<keyword evidence="10" id="KW-1185">Reference proteome</keyword>
<dbReference type="InterPro" id="IPR056738">
    <property type="entry name" value="NfeD1b_N"/>
</dbReference>
<evidence type="ECO:0000256" key="5">
    <source>
        <dbReference type="SAM" id="Phobius"/>
    </source>
</evidence>
<feature type="transmembrane region" description="Helical" evidence="5">
    <location>
        <begin position="255"/>
        <end position="272"/>
    </location>
</feature>
<dbReference type="InterPro" id="IPR052165">
    <property type="entry name" value="Membrane_assoc_protease"/>
</dbReference>
<feature type="transmembrane region" description="Helical" evidence="5">
    <location>
        <begin position="228"/>
        <end position="248"/>
    </location>
</feature>
<feature type="transmembrane region" description="Helical" evidence="5">
    <location>
        <begin position="327"/>
        <end position="349"/>
    </location>
</feature>
<feature type="domain" description="NfeD-like C-terminal" evidence="6">
    <location>
        <begin position="379"/>
        <end position="433"/>
    </location>
</feature>